<dbReference type="GO" id="GO:0006935">
    <property type="term" value="P:chemotaxis"/>
    <property type="evidence" value="ECO:0007669"/>
    <property type="project" value="InterPro"/>
</dbReference>
<dbReference type="EMBL" id="FAOO01000004">
    <property type="protein sequence ID" value="CUU03742.1"/>
    <property type="molecule type" value="Genomic_DNA"/>
</dbReference>
<evidence type="ECO:0000313" key="7">
    <source>
        <dbReference type="Proteomes" id="UP000320623"/>
    </source>
</evidence>
<comment type="subcellular location">
    <subcellularLocation>
        <location evidence="1">Membrane</location>
    </subcellularLocation>
</comment>
<evidence type="ECO:0000259" key="5">
    <source>
        <dbReference type="PROSITE" id="PS50111"/>
    </source>
</evidence>
<dbReference type="CDD" id="cd01068">
    <property type="entry name" value="globin_sensor"/>
    <property type="match status" value="1"/>
</dbReference>
<dbReference type="Proteomes" id="UP000320623">
    <property type="component" value="Unassembled WGS sequence"/>
</dbReference>
<dbReference type="Gene3D" id="1.20.120.30">
    <property type="entry name" value="Aspartate receptor, ligand-binding domain"/>
    <property type="match status" value="1"/>
</dbReference>
<dbReference type="Pfam" id="PF13682">
    <property type="entry name" value="CZB"/>
    <property type="match status" value="1"/>
</dbReference>
<dbReference type="GO" id="GO:0016020">
    <property type="term" value="C:membrane"/>
    <property type="evidence" value="ECO:0007669"/>
    <property type="project" value="UniProtKB-SubCell"/>
</dbReference>
<dbReference type="InterPro" id="IPR009050">
    <property type="entry name" value="Globin-like_sf"/>
</dbReference>
<evidence type="ECO:0000256" key="3">
    <source>
        <dbReference type="ARBA" id="ARBA00029447"/>
    </source>
</evidence>
<dbReference type="OrthoDB" id="49457at2"/>
<dbReference type="InterPro" id="IPR012292">
    <property type="entry name" value="Globin/Proto"/>
</dbReference>
<dbReference type="PRINTS" id="PR00260">
    <property type="entry name" value="CHEMTRNSDUCR"/>
</dbReference>
<comment type="similarity">
    <text evidence="3">Belongs to the methyl-accepting chemotaxis (MCP) protein family.</text>
</comment>
<sequence>MSRNVNPVSELKITDKGLSLRRQFLNFTDEDIKYLRMAHKWADKVADRIAKEFYDHQFKFPKTREFFENFANQKGITLEKLRSQLEKTQAQYFREIFSEALKENPFGSEYFNRRLFIGYVHNVINLPMKWYVGSYMLYYDLTKKYLKKEFPHRPFFRRKLERAILAVFNYDMQAVFDAFFYDFLKSINVSIAGLEIGNLEYDYSDNYDKIKLLVEERVKEELRRKEEEKRKYLSENFERISNYIRLLSDGDLTSEIKGDGGDDYMLSLYDTLEKMRLSYVEILYQLKDMINILSSATAQLSSSSEEMSSGVKEQVSQTGEIASAIEEMSRTIVENARNATVVSEIADKSSSSVRIGVNTLREVIDEITKISELVDESTNVIIELGKSSEQIDEIISVINDIADQTNLLALNAAIEAARAGEHGRGFAVVADEVRKLAEKTSRSTKEIKDIIHKLRNMTDSAVEAMKRSKSETEKGIKLASESGKVLNEIIESFEKLKDMISQIATASNQQASTSEQISKNVELIAKVAEETAIGVNEIAKSVNDLSKLSEKLSQIVSRFKIDEEVANKWYSSIISEIIGENKNKDLKFDIEKAKTAHRLWRNRFLRFIEGKEDINPSEFLSHRECQLGKWYYSEGIKNFGNMPEFIELGRKHEEFHRTGTQLIKLANEGKIEEAKRKFQETDILTNEILSLLDKLKMVVA</sequence>
<evidence type="ECO:0000256" key="4">
    <source>
        <dbReference type="PROSITE-ProRule" id="PRU00284"/>
    </source>
</evidence>
<gene>
    <name evidence="6" type="ORF">JGI1_00834</name>
</gene>
<evidence type="ECO:0000313" key="6">
    <source>
        <dbReference type="EMBL" id="CUU03742.1"/>
    </source>
</evidence>
<dbReference type="SMART" id="SM00283">
    <property type="entry name" value="MA"/>
    <property type="match status" value="1"/>
</dbReference>
<dbReference type="InterPro" id="IPR004089">
    <property type="entry name" value="MCPsignal_dom"/>
</dbReference>
<dbReference type="STRING" id="1643428.GCA_001442855_00813"/>
<dbReference type="Gene3D" id="1.10.490.10">
    <property type="entry name" value="Globins"/>
    <property type="match status" value="1"/>
</dbReference>
<dbReference type="CDD" id="cd11386">
    <property type="entry name" value="MCP_signal"/>
    <property type="match status" value="1"/>
</dbReference>
<dbReference type="PANTHER" id="PTHR32089:SF112">
    <property type="entry name" value="LYSOZYME-LIKE PROTEIN-RELATED"/>
    <property type="match status" value="1"/>
</dbReference>
<reference evidence="7" key="1">
    <citation type="submission" date="2015-11" db="EMBL/GenBank/DDBJ databases">
        <authorList>
            <person name="Varghese N."/>
        </authorList>
    </citation>
    <scope>NUCLEOTIDE SEQUENCE [LARGE SCALE GENOMIC DNA]</scope>
</reference>
<dbReference type="InterPro" id="IPR044398">
    <property type="entry name" value="Globin-sensor_dom"/>
</dbReference>
<keyword evidence="7" id="KW-1185">Reference proteome</keyword>
<dbReference type="InterPro" id="IPR039379">
    <property type="entry name" value="Protoglobin_sensor_dom"/>
</dbReference>
<dbReference type="AlphaFoldDB" id="A0A0S4MXS1"/>
<dbReference type="SUPFAM" id="SSF46458">
    <property type="entry name" value="Globin-like"/>
    <property type="match status" value="1"/>
</dbReference>
<dbReference type="InterPro" id="IPR004090">
    <property type="entry name" value="Chemotax_Me-accpt_rcpt"/>
</dbReference>
<dbReference type="PROSITE" id="PS50111">
    <property type="entry name" value="CHEMOTAXIS_TRANSDUC_2"/>
    <property type="match status" value="1"/>
</dbReference>
<dbReference type="RefSeq" id="WP_140944606.1">
    <property type="nucleotide sequence ID" value="NZ_FAOO01000004.1"/>
</dbReference>
<protein>
    <submittedName>
        <fullName evidence="6">Methyl-accepting chemotaxis protein</fullName>
    </submittedName>
</protein>
<proteinExistence type="inferred from homology"/>
<dbReference type="PANTHER" id="PTHR32089">
    <property type="entry name" value="METHYL-ACCEPTING CHEMOTAXIS PROTEIN MCPB"/>
    <property type="match status" value="1"/>
</dbReference>
<dbReference type="SUPFAM" id="SSF58104">
    <property type="entry name" value="Methyl-accepting chemotaxis protein (MCP) signaling domain"/>
    <property type="match status" value="1"/>
</dbReference>
<evidence type="ECO:0000256" key="2">
    <source>
        <dbReference type="ARBA" id="ARBA00023224"/>
    </source>
</evidence>
<dbReference type="GO" id="GO:0007165">
    <property type="term" value="P:signal transduction"/>
    <property type="evidence" value="ECO:0007669"/>
    <property type="project" value="UniProtKB-KW"/>
</dbReference>
<accession>A0A0S4MXS1</accession>
<dbReference type="Pfam" id="PF11563">
    <property type="entry name" value="Protoglobin"/>
    <property type="match status" value="1"/>
</dbReference>
<dbReference type="GO" id="GO:0019825">
    <property type="term" value="F:oxygen binding"/>
    <property type="evidence" value="ECO:0007669"/>
    <property type="project" value="InterPro"/>
</dbReference>
<keyword evidence="2 4" id="KW-0807">Transducer</keyword>
<evidence type="ECO:0000256" key="1">
    <source>
        <dbReference type="ARBA" id="ARBA00004370"/>
    </source>
</evidence>
<name>A0A0S4MXS1_9BACT</name>
<dbReference type="Pfam" id="PF00015">
    <property type="entry name" value="MCPsignal"/>
    <property type="match status" value="1"/>
</dbReference>
<dbReference type="GO" id="GO:0004888">
    <property type="term" value="F:transmembrane signaling receptor activity"/>
    <property type="evidence" value="ECO:0007669"/>
    <property type="project" value="InterPro"/>
</dbReference>
<dbReference type="GO" id="GO:0020037">
    <property type="term" value="F:heme binding"/>
    <property type="evidence" value="ECO:0007669"/>
    <property type="project" value="InterPro"/>
</dbReference>
<organism evidence="6 7">
    <name type="scientific">Candidatus Thermokryptus mobilis</name>
    <dbReference type="NCBI Taxonomy" id="1643428"/>
    <lineage>
        <taxon>Bacteria</taxon>
        <taxon>Pseudomonadati</taxon>
        <taxon>Candidatus Kryptoniota</taxon>
        <taxon>Candidatus Thermokryptus</taxon>
    </lineage>
</organism>
<dbReference type="Gene3D" id="1.10.287.950">
    <property type="entry name" value="Methyl-accepting chemotaxis protein"/>
    <property type="match status" value="1"/>
</dbReference>
<dbReference type="InterPro" id="IPR025991">
    <property type="entry name" value="Chemoreceptor_zinc-bind_dom"/>
</dbReference>
<feature type="domain" description="Methyl-accepting transducer" evidence="5">
    <location>
        <begin position="289"/>
        <end position="525"/>
    </location>
</feature>
<dbReference type="FunFam" id="1.10.287.950:FF:000001">
    <property type="entry name" value="Methyl-accepting chemotaxis sensory transducer"/>
    <property type="match status" value="1"/>
</dbReference>